<dbReference type="InterPro" id="IPR011042">
    <property type="entry name" value="6-blade_b-propeller_TolB-like"/>
</dbReference>
<organism evidence="2 3">
    <name type="scientific">Tangfeifania diversioriginum</name>
    <dbReference type="NCBI Taxonomy" id="1168035"/>
    <lineage>
        <taxon>Bacteria</taxon>
        <taxon>Pseudomonadati</taxon>
        <taxon>Bacteroidota</taxon>
        <taxon>Bacteroidia</taxon>
        <taxon>Marinilabiliales</taxon>
        <taxon>Prolixibacteraceae</taxon>
        <taxon>Tangfeifania</taxon>
    </lineage>
</organism>
<feature type="transmembrane region" description="Helical" evidence="1">
    <location>
        <begin position="6"/>
        <end position="26"/>
    </location>
</feature>
<evidence type="ECO:0000313" key="3">
    <source>
        <dbReference type="Proteomes" id="UP000184050"/>
    </source>
</evidence>
<dbReference type="GO" id="GO:0043161">
    <property type="term" value="P:proteasome-mediated ubiquitin-dependent protein catabolic process"/>
    <property type="evidence" value="ECO:0007669"/>
    <property type="project" value="TreeGrafter"/>
</dbReference>
<dbReference type="EMBL" id="FQZE01000051">
    <property type="protein sequence ID" value="SHK02343.1"/>
    <property type="molecule type" value="Genomic_DNA"/>
</dbReference>
<accession>A0A1M6P369</accession>
<keyword evidence="3" id="KW-1185">Reference proteome</keyword>
<keyword evidence="1" id="KW-0472">Membrane</keyword>
<dbReference type="OrthoDB" id="1114659at2"/>
<reference evidence="2 3" key="1">
    <citation type="submission" date="2016-11" db="EMBL/GenBank/DDBJ databases">
        <authorList>
            <person name="Jaros S."/>
            <person name="Januszkiewicz K."/>
            <person name="Wedrychowicz H."/>
        </authorList>
    </citation>
    <scope>NUCLEOTIDE SEQUENCE [LARGE SCALE GENOMIC DNA]</scope>
    <source>
        <strain evidence="2 3">DSM 27063</strain>
    </source>
</reference>
<dbReference type="SUPFAM" id="SSF75011">
    <property type="entry name" value="3-carboxy-cis,cis-mucoante lactonizing enzyme"/>
    <property type="match status" value="1"/>
</dbReference>
<dbReference type="PANTHER" id="PTHR24104">
    <property type="entry name" value="E3 UBIQUITIN-PROTEIN LIGASE NHLRC1-RELATED"/>
    <property type="match status" value="1"/>
</dbReference>
<keyword evidence="1" id="KW-1133">Transmembrane helix</keyword>
<evidence type="ECO:0008006" key="4">
    <source>
        <dbReference type="Google" id="ProtNLM"/>
    </source>
</evidence>
<dbReference type="PANTHER" id="PTHR24104:SF50">
    <property type="entry name" value="SMP-30_GLUCONOLACTONASE_LRE-LIKE REGION DOMAIN-CONTAINING PROTEIN"/>
    <property type="match status" value="1"/>
</dbReference>
<dbReference type="RefSeq" id="WP_073173851.1">
    <property type="nucleotide sequence ID" value="NZ_FQZE01000051.1"/>
</dbReference>
<dbReference type="GO" id="GO:0061630">
    <property type="term" value="F:ubiquitin protein ligase activity"/>
    <property type="evidence" value="ECO:0007669"/>
    <property type="project" value="TreeGrafter"/>
</dbReference>
<dbReference type="InterPro" id="IPR050952">
    <property type="entry name" value="TRIM-NHL_E3_ligases"/>
</dbReference>
<evidence type="ECO:0000313" key="2">
    <source>
        <dbReference type="EMBL" id="SHK02343.1"/>
    </source>
</evidence>
<dbReference type="STRING" id="1168035.SAMN05444280_1517"/>
<sequence>MKNKGILIFLLIMAAVIIAVFVSEFLSDRPDRSKPNPFAYDVEEFKNVDPELILYEESKNFKIGFEVPAAIAVNNNKIYVAGDNSLKIIDLSGKLLAELNLPTKPQTVEVFNKTIFMATENRVFVLDEEGNILNEWEQLDENSFITAIAATENNVFVADAGGRRVIRYSEEGEKLGEFDGKAEEGVLHGFIIPSPCFDLDINDESDLWVVNPGLHALENYTYEGNLRSHWERTSMKPEGFSGCCNPSHFTFLSDGRFVTSEKGLVRIKTYKRSGEFEGVVAAPNKFVEEGRAPDLAADSQNNIYALDFDKKMIRVFEPKNNTGL</sequence>
<name>A0A1M6P369_9BACT</name>
<dbReference type="Proteomes" id="UP000184050">
    <property type="component" value="Unassembled WGS sequence"/>
</dbReference>
<dbReference type="GO" id="GO:0000209">
    <property type="term" value="P:protein polyubiquitination"/>
    <property type="evidence" value="ECO:0007669"/>
    <property type="project" value="TreeGrafter"/>
</dbReference>
<gene>
    <name evidence="2" type="ORF">SAMN05444280_1517</name>
</gene>
<dbReference type="AlphaFoldDB" id="A0A1M6P369"/>
<evidence type="ECO:0000256" key="1">
    <source>
        <dbReference type="SAM" id="Phobius"/>
    </source>
</evidence>
<proteinExistence type="predicted"/>
<keyword evidence="1" id="KW-0812">Transmembrane</keyword>
<dbReference type="Gene3D" id="2.120.10.30">
    <property type="entry name" value="TolB, C-terminal domain"/>
    <property type="match status" value="2"/>
</dbReference>
<protein>
    <recommendedName>
        <fullName evidence="4">NHL repeat-containing protein</fullName>
    </recommendedName>
</protein>